<dbReference type="InterPro" id="IPR003004">
    <property type="entry name" value="GspF/PilC"/>
</dbReference>
<feature type="domain" description="Type II secretion system protein GspF" evidence="9">
    <location>
        <begin position="271"/>
        <end position="393"/>
    </location>
</feature>
<keyword evidence="3" id="KW-1003">Cell membrane</keyword>
<evidence type="ECO:0000256" key="4">
    <source>
        <dbReference type="ARBA" id="ARBA00022519"/>
    </source>
</evidence>
<accession>A0A3B1CJA7</accession>
<feature type="domain" description="Type II secretion system protein GspF" evidence="9">
    <location>
        <begin position="67"/>
        <end position="190"/>
    </location>
</feature>
<dbReference type="GO" id="GO:0005886">
    <property type="term" value="C:plasma membrane"/>
    <property type="evidence" value="ECO:0007669"/>
    <property type="project" value="UniProtKB-SubCell"/>
</dbReference>
<dbReference type="PANTHER" id="PTHR30012">
    <property type="entry name" value="GENERAL SECRETION PATHWAY PROTEIN"/>
    <property type="match status" value="1"/>
</dbReference>
<dbReference type="EMBL" id="UOGI01000076">
    <property type="protein sequence ID" value="VAX30556.1"/>
    <property type="molecule type" value="Genomic_DNA"/>
</dbReference>
<dbReference type="Gene3D" id="1.20.81.30">
    <property type="entry name" value="Type II secretion system (T2SS), domain F"/>
    <property type="match status" value="2"/>
</dbReference>
<keyword evidence="4" id="KW-0997">Cell inner membrane</keyword>
<comment type="subcellular location">
    <subcellularLocation>
        <location evidence="1">Cell inner membrane</location>
        <topology evidence="1">Multi-pass membrane protein</topology>
    </subcellularLocation>
</comment>
<dbReference type="GO" id="GO:0015628">
    <property type="term" value="P:protein secretion by the type II secretion system"/>
    <property type="evidence" value="ECO:0007669"/>
    <property type="project" value="TreeGrafter"/>
</dbReference>
<dbReference type="PANTHER" id="PTHR30012:SF7">
    <property type="entry name" value="PROTEIN TRANSPORT PROTEIN HOFC HOMOLOG"/>
    <property type="match status" value="1"/>
</dbReference>
<dbReference type="FunFam" id="1.20.81.30:FF:000001">
    <property type="entry name" value="Type II secretion system protein F"/>
    <property type="match status" value="2"/>
</dbReference>
<comment type="similarity">
    <text evidence="2">Belongs to the GSP F family.</text>
</comment>
<evidence type="ECO:0000313" key="10">
    <source>
        <dbReference type="EMBL" id="VAX30556.1"/>
    </source>
</evidence>
<evidence type="ECO:0000256" key="7">
    <source>
        <dbReference type="ARBA" id="ARBA00023136"/>
    </source>
</evidence>
<evidence type="ECO:0000256" key="1">
    <source>
        <dbReference type="ARBA" id="ARBA00004429"/>
    </source>
</evidence>
<dbReference type="InterPro" id="IPR042094">
    <property type="entry name" value="T2SS_GspF_sf"/>
</dbReference>
<feature type="transmembrane region" description="Helical" evidence="8">
    <location>
        <begin position="167"/>
        <end position="189"/>
    </location>
</feature>
<name>A0A3B1CJA7_9ZZZZ</name>
<evidence type="ECO:0000259" key="9">
    <source>
        <dbReference type="Pfam" id="PF00482"/>
    </source>
</evidence>
<keyword evidence="5 8" id="KW-0812">Transmembrane</keyword>
<feature type="transmembrane region" description="Helical" evidence="8">
    <location>
        <begin position="209"/>
        <end position="237"/>
    </location>
</feature>
<proteinExistence type="inferred from homology"/>
<sequence>MATVFQWSGKNPKGIIESGEMVASSKEEVIAKLRNNNLIPTAVAEKKKTRGLGFHIGGISDKDLVVFTRQFATMIDAGLPLVQALEILSTQVENKLLAKTISQVKVDVEAGSTYADALRKHPRVFSELYVNMVAAGESGGIMDTILNRLAAYIEKAMKLKKQVKGAMIYPAVVTAIAVLVIAVIMIYVVPTFTQMFAQLGGTLPLPTRIVVAMSDFLSGIGGIVVLGVIIAIAVFIVQIRRTEKGKYVTDNILLHLPIFGVLLQKTAIAKFTRTLGTLVSSGVPILDGLDITAKTSGNKVIEKAIYAVRTDVSEGKTVAEPLMKAKVFPPMVNHMIAVGESTGALDSMLNKIAEFYDDEVDAAVSNLTSMIEPILMVFLGGSVGFIVVSMYLPIFKLITLIQ</sequence>
<evidence type="ECO:0000256" key="6">
    <source>
        <dbReference type="ARBA" id="ARBA00022989"/>
    </source>
</evidence>
<organism evidence="10">
    <name type="scientific">hydrothermal vent metagenome</name>
    <dbReference type="NCBI Taxonomy" id="652676"/>
    <lineage>
        <taxon>unclassified sequences</taxon>
        <taxon>metagenomes</taxon>
        <taxon>ecological metagenomes</taxon>
    </lineage>
</organism>
<reference evidence="10" key="1">
    <citation type="submission" date="2018-06" db="EMBL/GenBank/DDBJ databases">
        <authorList>
            <person name="Zhirakovskaya E."/>
        </authorList>
    </citation>
    <scope>NUCLEOTIDE SEQUENCE</scope>
</reference>
<gene>
    <name evidence="10" type="ORF">MNBD_NITROSPIRAE03-113</name>
</gene>
<evidence type="ECO:0000256" key="8">
    <source>
        <dbReference type="SAM" id="Phobius"/>
    </source>
</evidence>
<protein>
    <submittedName>
        <fullName evidence="10">Type IV fimbrial assembly protein PilC</fullName>
    </submittedName>
</protein>
<evidence type="ECO:0000256" key="3">
    <source>
        <dbReference type="ARBA" id="ARBA00022475"/>
    </source>
</evidence>
<evidence type="ECO:0000256" key="5">
    <source>
        <dbReference type="ARBA" id="ARBA00022692"/>
    </source>
</evidence>
<keyword evidence="6 8" id="KW-1133">Transmembrane helix</keyword>
<dbReference type="Pfam" id="PF00482">
    <property type="entry name" value="T2SSF"/>
    <property type="match status" value="2"/>
</dbReference>
<keyword evidence="7 8" id="KW-0472">Membrane</keyword>
<feature type="transmembrane region" description="Helical" evidence="8">
    <location>
        <begin position="374"/>
        <end position="394"/>
    </location>
</feature>
<dbReference type="InterPro" id="IPR018076">
    <property type="entry name" value="T2SS_GspF_dom"/>
</dbReference>
<dbReference type="PRINTS" id="PR00812">
    <property type="entry name" value="BCTERIALGSPF"/>
</dbReference>
<dbReference type="AlphaFoldDB" id="A0A3B1CJA7"/>
<evidence type="ECO:0000256" key="2">
    <source>
        <dbReference type="ARBA" id="ARBA00005745"/>
    </source>
</evidence>